<accession>A0ABN2R2K7</accession>
<proteinExistence type="predicted"/>
<dbReference type="RefSeq" id="WP_344095403.1">
    <property type="nucleotide sequence ID" value="NZ_BAAAOG010000005.1"/>
</dbReference>
<dbReference type="EMBL" id="BAAAOG010000005">
    <property type="protein sequence ID" value="GAA1962538.1"/>
    <property type="molecule type" value="Genomic_DNA"/>
</dbReference>
<evidence type="ECO:0008006" key="3">
    <source>
        <dbReference type="Google" id="ProtNLM"/>
    </source>
</evidence>
<reference evidence="1 2" key="1">
    <citation type="journal article" date="2019" name="Int. J. Syst. Evol. Microbiol.">
        <title>The Global Catalogue of Microorganisms (GCM) 10K type strain sequencing project: providing services to taxonomists for standard genome sequencing and annotation.</title>
        <authorList>
            <consortium name="The Broad Institute Genomics Platform"/>
            <consortium name="The Broad Institute Genome Sequencing Center for Infectious Disease"/>
            <person name="Wu L."/>
            <person name="Ma J."/>
        </authorList>
    </citation>
    <scope>NUCLEOTIDE SEQUENCE [LARGE SCALE GENOMIC DNA]</scope>
    <source>
        <strain evidence="1 2">JCM 14901</strain>
    </source>
</reference>
<gene>
    <name evidence="1" type="ORF">GCM10009776_26510</name>
</gene>
<name>A0ABN2R2K7_9MICO</name>
<keyword evidence="2" id="KW-1185">Reference proteome</keyword>
<protein>
    <recommendedName>
        <fullName evidence="3">2,3,4,5-tetrahydropyridine-2,6-dicarboxylate N-succinyltransferase</fullName>
    </recommendedName>
</protein>
<sequence>MADDSLAIFEKIASAIAEGHEPDLSSFDASEVRTALGRVLQYPGPRQNFVAWLNGRVRVLSGGRVSVEERPTEDAVTTPDPAPPAVPELPVRVLVAGEQFAEPAVVRAEGNAVQFPMRG</sequence>
<comment type="caution">
    <text evidence="1">The sequence shown here is derived from an EMBL/GenBank/DDBJ whole genome shotgun (WGS) entry which is preliminary data.</text>
</comment>
<dbReference type="Proteomes" id="UP001499933">
    <property type="component" value="Unassembled WGS sequence"/>
</dbReference>
<organism evidence="1 2">
    <name type="scientific">Microbacterium deminutum</name>
    <dbReference type="NCBI Taxonomy" id="344164"/>
    <lineage>
        <taxon>Bacteria</taxon>
        <taxon>Bacillati</taxon>
        <taxon>Actinomycetota</taxon>
        <taxon>Actinomycetes</taxon>
        <taxon>Micrococcales</taxon>
        <taxon>Microbacteriaceae</taxon>
        <taxon>Microbacterium</taxon>
    </lineage>
</organism>
<evidence type="ECO:0000313" key="2">
    <source>
        <dbReference type="Proteomes" id="UP001499933"/>
    </source>
</evidence>
<evidence type="ECO:0000313" key="1">
    <source>
        <dbReference type="EMBL" id="GAA1962538.1"/>
    </source>
</evidence>